<feature type="region of interest" description="Disordered" evidence="1">
    <location>
        <begin position="337"/>
        <end position="360"/>
    </location>
</feature>
<evidence type="ECO:0000313" key="2">
    <source>
        <dbReference type="EMBL" id="CAE8734014.1"/>
    </source>
</evidence>
<proteinExistence type="predicted"/>
<feature type="non-terminal residue" evidence="2">
    <location>
        <position position="1"/>
    </location>
</feature>
<accession>A0A813LL50</accession>
<evidence type="ECO:0000313" key="3">
    <source>
        <dbReference type="Proteomes" id="UP000626109"/>
    </source>
</evidence>
<organism evidence="2 3">
    <name type="scientific">Polarella glacialis</name>
    <name type="common">Dinoflagellate</name>
    <dbReference type="NCBI Taxonomy" id="89957"/>
    <lineage>
        <taxon>Eukaryota</taxon>
        <taxon>Sar</taxon>
        <taxon>Alveolata</taxon>
        <taxon>Dinophyceae</taxon>
        <taxon>Suessiales</taxon>
        <taxon>Suessiaceae</taxon>
        <taxon>Polarella</taxon>
    </lineage>
</organism>
<dbReference type="Proteomes" id="UP000626109">
    <property type="component" value="Unassembled WGS sequence"/>
</dbReference>
<reference evidence="2" key="1">
    <citation type="submission" date="2021-02" db="EMBL/GenBank/DDBJ databases">
        <authorList>
            <person name="Dougan E. K."/>
            <person name="Rhodes N."/>
            <person name="Thang M."/>
            <person name="Chan C."/>
        </authorList>
    </citation>
    <scope>NUCLEOTIDE SEQUENCE</scope>
</reference>
<name>A0A813LL50_POLGL</name>
<evidence type="ECO:0000256" key="1">
    <source>
        <dbReference type="SAM" id="MobiDB-lite"/>
    </source>
</evidence>
<gene>
    <name evidence="2" type="ORF">PGLA2088_LOCUS47095</name>
</gene>
<sequence length="405" mass="43595">WALDQRGGTSGEKHCQLRLVAGESQEVSGSWHLAATRSLPSDHRTPDSTFLIAQRHVEDHQEPQVTSTWLLEPVSNVEEPSPPTVIGEGLAVKRSAASSTGLRFYEVVVRNLTARRFELQGSKLPAIRNAVEGRFTRLTGELSPEGTHAGLPRSVGPVVAPDPESHPSPTAQATFSSCAVLGDLLEFTVSYHDGKGEGFTVRVHAHSNSPLRSGVCANALELDVTSATQEVPRLVARPPTGYAETALGVYSSPGRVEALKVGELKPETEVLAGIGPRQGRWLKITAPLEGWIQAETRDGRAIVHELKGQRPNLRQVVTLRPVHGRTAPAMSPALKDQEAALRDATSPISHSGPAGDSDDVQKRAAEGAYFSVRAAEAERLLRERARIEATGIKGARPRQRVLGVF</sequence>
<protein>
    <submittedName>
        <fullName evidence="2">Uncharacterized protein</fullName>
    </submittedName>
</protein>
<dbReference type="AlphaFoldDB" id="A0A813LL50"/>
<comment type="caution">
    <text evidence="2">The sequence shown here is derived from an EMBL/GenBank/DDBJ whole genome shotgun (WGS) entry which is preliminary data.</text>
</comment>
<dbReference type="EMBL" id="CAJNNW010036408">
    <property type="protein sequence ID" value="CAE8734014.1"/>
    <property type="molecule type" value="Genomic_DNA"/>
</dbReference>